<dbReference type="InterPro" id="IPR036116">
    <property type="entry name" value="FN3_sf"/>
</dbReference>
<feature type="region of interest" description="Disordered" evidence="1">
    <location>
        <begin position="327"/>
        <end position="464"/>
    </location>
</feature>
<keyword evidence="2" id="KW-0812">Transmembrane</keyword>
<dbReference type="InterPro" id="IPR013783">
    <property type="entry name" value="Ig-like_fold"/>
</dbReference>
<accession>A0A8C9TRC0</accession>
<keyword evidence="2" id="KW-1133">Transmembrane helix</keyword>
<reference evidence="4" key="2">
    <citation type="submission" date="2025-08" db="UniProtKB">
        <authorList>
            <consortium name="Ensembl"/>
        </authorList>
    </citation>
    <scope>IDENTIFICATION</scope>
</reference>
<dbReference type="Gene3D" id="2.60.40.10">
    <property type="entry name" value="Immunoglobulins"/>
    <property type="match status" value="1"/>
</dbReference>
<protein>
    <submittedName>
        <fullName evidence="4">Interferon alpha/beta receptor 2-like</fullName>
    </submittedName>
</protein>
<reference evidence="4 5" key="1">
    <citation type="submission" date="2019-04" db="EMBL/GenBank/DDBJ databases">
        <authorList>
            <consortium name="Wellcome Sanger Institute Data Sharing"/>
        </authorList>
    </citation>
    <scope>NUCLEOTIDE SEQUENCE [LARGE SCALE GENOMIC DNA]</scope>
</reference>
<feature type="transmembrane region" description="Helical" evidence="2">
    <location>
        <begin position="243"/>
        <end position="270"/>
    </location>
</feature>
<evidence type="ECO:0000313" key="5">
    <source>
        <dbReference type="Proteomes" id="UP000694397"/>
    </source>
</evidence>
<gene>
    <name evidence="4" type="primary">crfb12</name>
</gene>
<dbReference type="GO" id="GO:0004896">
    <property type="term" value="F:cytokine receptor activity"/>
    <property type="evidence" value="ECO:0007669"/>
    <property type="project" value="TreeGrafter"/>
</dbReference>
<dbReference type="AlphaFoldDB" id="A0A8C9TRC0"/>
<dbReference type="GO" id="GO:0005886">
    <property type="term" value="C:plasma membrane"/>
    <property type="evidence" value="ECO:0007669"/>
    <property type="project" value="TreeGrafter"/>
</dbReference>
<dbReference type="OrthoDB" id="10031784at2759"/>
<feature type="domain" description="Fibronectin type-III" evidence="3">
    <location>
        <begin position="35"/>
        <end position="124"/>
    </location>
</feature>
<keyword evidence="5" id="KW-1185">Reference proteome</keyword>
<name>A0A8C9TRC0_SCLFO</name>
<dbReference type="CDD" id="cd00063">
    <property type="entry name" value="FN3"/>
    <property type="match status" value="1"/>
</dbReference>
<evidence type="ECO:0000313" key="4">
    <source>
        <dbReference type="Ensembl" id="ENSSFOP00015056750.1"/>
    </source>
</evidence>
<reference evidence="4" key="3">
    <citation type="submission" date="2025-09" db="UniProtKB">
        <authorList>
            <consortium name="Ensembl"/>
        </authorList>
    </citation>
    <scope>IDENTIFICATION</scope>
</reference>
<organism evidence="4 5">
    <name type="scientific">Scleropages formosus</name>
    <name type="common">Asian bonytongue</name>
    <name type="synonym">Osteoglossum formosum</name>
    <dbReference type="NCBI Taxonomy" id="113540"/>
    <lineage>
        <taxon>Eukaryota</taxon>
        <taxon>Metazoa</taxon>
        <taxon>Chordata</taxon>
        <taxon>Craniata</taxon>
        <taxon>Vertebrata</taxon>
        <taxon>Euteleostomi</taxon>
        <taxon>Actinopterygii</taxon>
        <taxon>Neopterygii</taxon>
        <taxon>Teleostei</taxon>
        <taxon>Osteoglossocephala</taxon>
        <taxon>Osteoglossomorpha</taxon>
        <taxon>Osteoglossiformes</taxon>
        <taxon>Osteoglossidae</taxon>
        <taxon>Scleropages</taxon>
    </lineage>
</organism>
<dbReference type="GeneTree" id="ENSGT00390000012668"/>
<proteinExistence type="predicted"/>
<feature type="compositionally biased region" description="Basic and acidic residues" evidence="1">
    <location>
        <begin position="360"/>
        <end position="370"/>
    </location>
</feature>
<dbReference type="Ensembl" id="ENSSFOT00015050689.1">
    <property type="protein sequence ID" value="ENSSFOP00015056750.1"/>
    <property type="gene ID" value="ENSSFOG00015032235.1"/>
</dbReference>
<evidence type="ECO:0000256" key="2">
    <source>
        <dbReference type="SAM" id="Phobius"/>
    </source>
</evidence>
<dbReference type="PANTHER" id="PTHR20859:SF93">
    <property type="entry name" value="CYTOKINE RECEPTOR FAMILY MEMBER B12-RELATED"/>
    <property type="match status" value="1"/>
</dbReference>
<evidence type="ECO:0000256" key="1">
    <source>
        <dbReference type="SAM" id="MobiDB-lite"/>
    </source>
</evidence>
<keyword evidence="2" id="KW-0472">Membrane</keyword>
<dbReference type="InterPro" id="IPR003961">
    <property type="entry name" value="FN3_dom"/>
</dbReference>
<dbReference type="PANTHER" id="PTHR20859">
    <property type="entry name" value="INTERFERON/INTERLEUKIN RECEPTOR"/>
    <property type="match status" value="1"/>
</dbReference>
<dbReference type="SUPFAM" id="SSF49265">
    <property type="entry name" value="Fibronectin type III"/>
    <property type="match status" value="2"/>
</dbReference>
<dbReference type="Pfam" id="PF01108">
    <property type="entry name" value="Tissue_fac"/>
    <property type="match status" value="1"/>
</dbReference>
<dbReference type="InterPro" id="IPR050650">
    <property type="entry name" value="Type-II_Cytokine-TF_Rcpt"/>
</dbReference>
<evidence type="ECO:0000259" key="3">
    <source>
        <dbReference type="Pfam" id="PF01108"/>
    </source>
</evidence>
<feature type="compositionally biased region" description="Polar residues" evidence="1">
    <location>
        <begin position="422"/>
        <end position="440"/>
    </location>
</feature>
<dbReference type="Proteomes" id="UP000694397">
    <property type="component" value="Chromosome 4"/>
</dbReference>
<sequence length="464" mass="52000">MKKQEESLPSALWLLALPCQHPKKRQLALTPSVCLCPVGKLLPPTNLTVTLLDFEMNVSWIPQRENPHDTKYSVEIQEAGQSNWTTLKNCRQLSGWNCSFSFPLEFNELIKNYFVRVKAFHGGEISIADYKKSIQPYGGSLLSGPDLTVSVQKESVKVLIHHQLEPVLQNLSYSLNLTQRTPGNDLLISMVNAAVSPWTFPREQLRPGHLYCVSAAVNHRQQQQQHLASERCVFLRKTSRVEVIVRMILGTLVPLSVLTLLILVALFFYLKPRNDEADMPTVLNEVSRTTTRTMVVPTEWTVQPEMFSLEPISRTPRSCPGTTCQYASREVVPNPNRDNALPAPAAEGEGDAGLEFQGSKYHEVNDEEWSRSSVEMDSAEDIPSIGLSDGDGTSHVASSSEDDPYYRIHTDSESLEDMTEEGVTNSSEYNTMPETDNLESYLTHLSGYESRPDPCFSNNDLPPK</sequence>